<feature type="transmembrane region" description="Helical" evidence="7">
    <location>
        <begin position="108"/>
        <end position="129"/>
    </location>
</feature>
<dbReference type="InterPro" id="IPR003661">
    <property type="entry name" value="HisK_dim/P_dom"/>
</dbReference>
<dbReference type="InterPro" id="IPR052162">
    <property type="entry name" value="Sensor_kinase/Photoreceptor"/>
</dbReference>
<dbReference type="PRINTS" id="PR00344">
    <property type="entry name" value="BCTRLSENSOR"/>
</dbReference>
<keyword evidence="4" id="KW-0808">Transferase</keyword>
<dbReference type="InterPro" id="IPR003594">
    <property type="entry name" value="HATPase_dom"/>
</dbReference>
<comment type="caution">
    <text evidence="9">The sequence shown here is derived from an EMBL/GenBank/DDBJ whole genome shotgun (WGS) entry which is preliminary data.</text>
</comment>
<comment type="catalytic activity">
    <reaction evidence="1">
        <text>ATP + protein L-histidine = ADP + protein N-phospho-L-histidine.</text>
        <dbReference type="EC" id="2.7.13.3"/>
    </reaction>
</comment>
<feature type="transmembrane region" description="Helical" evidence="7">
    <location>
        <begin position="69"/>
        <end position="88"/>
    </location>
</feature>
<dbReference type="InterPro" id="IPR004358">
    <property type="entry name" value="Sig_transdc_His_kin-like_C"/>
</dbReference>
<dbReference type="InterPro" id="IPR005467">
    <property type="entry name" value="His_kinase_dom"/>
</dbReference>
<feature type="transmembrane region" description="Helical" evidence="7">
    <location>
        <begin position="169"/>
        <end position="188"/>
    </location>
</feature>
<feature type="coiled-coil region" evidence="6">
    <location>
        <begin position="192"/>
        <end position="226"/>
    </location>
</feature>
<dbReference type="CDD" id="cd00082">
    <property type="entry name" value="HisKA"/>
    <property type="match status" value="1"/>
</dbReference>
<evidence type="ECO:0000313" key="9">
    <source>
        <dbReference type="EMBL" id="PAU92745.1"/>
    </source>
</evidence>
<evidence type="ECO:0000256" key="4">
    <source>
        <dbReference type="ARBA" id="ARBA00022679"/>
    </source>
</evidence>
<dbReference type="PROSITE" id="PS50109">
    <property type="entry name" value="HIS_KIN"/>
    <property type="match status" value="1"/>
</dbReference>
<dbReference type="InterPro" id="IPR036097">
    <property type="entry name" value="HisK_dim/P_sf"/>
</dbReference>
<name>A0A2A2G7C2_9BACT</name>
<keyword evidence="6" id="KW-0175">Coiled coil</keyword>
<feature type="domain" description="Histidine kinase" evidence="8">
    <location>
        <begin position="229"/>
        <end position="443"/>
    </location>
</feature>
<protein>
    <recommendedName>
        <fullName evidence="2">histidine kinase</fullName>
        <ecNumber evidence="2">2.7.13.3</ecNumber>
    </recommendedName>
</protein>
<evidence type="ECO:0000313" key="10">
    <source>
        <dbReference type="Proteomes" id="UP000218831"/>
    </source>
</evidence>
<dbReference type="Gene3D" id="1.10.287.130">
    <property type="match status" value="1"/>
</dbReference>
<dbReference type="PANTHER" id="PTHR43304">
    <property type="entry name" value="PHYTOCHROME-LIKE PROTEIN CPH1"/>
    <property type="match status" value="1"/>
</dbReference>
<dbReference type="InterPro" id="IPR048437">
    <property type="entry name" value="MASE11"/>
</dbReference>
<evidence type="ECO:0000256" key="6">
    <source>
        <dbReference type="SAM" id="Coils"/>
    </source>
</evidence>
<dbReference type="PANTHER" id="PTHR43304:SF1">
    <property type="entry name" value="PAC DOMAIN-CONTAINING PROTEIN"/>
    <property type="match status" value="1"/>
</dbReference>
<dbReference type="SUPFAM" id="SSF55874">
    <property type="entry name" value="ATPase domain of HSP90 chaperone/DNA topoisomerase II/histidine kinase"/>
    <property type="match status" value="1"/>
</dbReference>
<dbReference type="Gene3D" id="3.30.565.10">
    <property type="entry name" value="Histidine kinase-like ATPase, C-terminal domain"/>
    <property type="match status" value="1"/>
</dbReference>
<evidence type="ECO:0000256" key="1">
    <source>
        <dbReference type="ARBA" id="ARBA00000085"/>
    </source>
</evidence>
<dbReference type="FunFam" id="3.30.565.10:FF:000006">
    <property type="entry name" value="Sensor histidine kinase WalK"/>
    <property type="match status" value="1"/>
</dbReference>
<keyword evidence="5" id="KW-0418">Kinase</keyword>
<sequence length="453" mass="51520">MKNLWNTYKTTIYRNCTVLSISQNSVYYWKNQLFAATVTFLIPMSIIVLVPGIYMAYKFSVTGMILSDFITLATILAVAFVPGISVFLRKLLFNGALYTTSVVMLHYLGSNGPGLLYMFAITIFVLVSLDQQYGYLTLMLNTLICIYFGLALYYGFASSILLNEYQLDSWIAVSSNLVFLSGIAVFLIPKLFNGLQSAFEEQEQLKDKLEDSVENLNTKNEELEQFAYTISHDLKEPLRMVRSFMELLKKKYEGKLDRKAHEYIHYAVDGAQRMGNNIDDLLEYSRIGRKYTTVELTDLNSLVGGILKNLKPDIEESKAEISIGNLPTLHVVPVTMKIFFQNLLANALKYQPDGQQPVISIEAEEKDHCWQFSITDNGIGIDPTYHDQVFAIFKRLHTRDEFSGSGMGLAICKKIVEQHLGDIWVESNKDKGSIFSFTITKQYLQNKRVSARH</sequence>
<evidence type="ECO:0000256" key="5">
    <source>
        <dbReference type="ARBA" id="ARBA00022777"/>
    </source>
</evidence>
<reference evidence="9 10" key="1">
    <citation type="submission" date="2017-08" db="EMBL/GenBank/DDBJ databases">
        <title>Aliifodinibius alkalisoli sp. nov., isolated from saline alkaline soil.</title>
        <authorList>
            <person name="Liu D."/>
            <person name="Zhang G."/>
        </authorList>
    </citation>
    <scope>NUCLEOTIDE SEQUENCE [LARGE SCALE GENOMIC DNA]</scope>
    <source>
        <strain evidence="9 10">WN023</strain>
    </source>
</reference>
<dbReference type="OrthoDB" id="890870at2"/>
<dbReference type="RefSeq" id="WP_095607725.1">
    <property type="nucleotide sequence ID" value="NZ_NSKE01000014.1"/>
</dbReference>
<keyword evidence="7" id="KW-0812">Transmembrane</keyword>
<proteinExistence type="predicted"/>
<dbReference type="SUPFAM" id="SSF47384">
    <property type="entry name" value="Homodimeric domain of signal transducing histidine kinase"/>
    <property type="match status" value="1"/>
</dbReference>
<dbReference type="Proteomes" id="UP000218831">
    <property type="component" value="Unassembled WGS sequence"/>
</dbReference>
<evidence type="ECO:0000256" key="7">
    <source>
        <dbReference type="SAM" id="Phobius"/>
    </source>
</evidence>
<dbReference type="SMART" id="SM00388">
    <property type="entry name" value="HisKA"/>
    <property type="match status" value="1"/>
</dbReference>
<keyword evidence="7" id="KW-0472">Membrane</keyword>
<keyword evidence="7" id="KW-1133">Transmembrane helix</keyword>
<dbReference type="SMART" id="SM00387">
    <property type="entry name" value="HATPase_c"/>
    <property type="match status" value="1"/>
</dbReference>
<dbReference type="AlphaFoldDB" id="A0A2A2G7C2"/>
<organism evidence="9 10">
    <name type="scientific">Fodinibius salipaludis</name>
    <dbReference type="NCBI Taxonomy" id="2032627"/>
    <lineage>
        <taxon>Bacteria</taxon>
        <taxon>Pseudomonadati</taxon>
        <taxon>Balneolota</taxon>
        <taxon>Balneolia</taxon>
        <taxon>Balneolales</taxon>
        <taxon>Balneolaceae</taxon>
        <taxon>Fodinibius</taxon>
    </lineage>
</organism>
<gene>
    <name evidence="9" type="ORF">CK503_15385</name>
</gene>
<evidence type="ECO:0000256" key="2">
    <source>
        <dbReference type="ARBA" id="ARBA00012438"/>
    </source>
</evidence>
<evidence type="ECO:0000259" key="8">
    <source>
        <dbReference type="PROSITE" id="PS50109"/>
    </source>
</evidence>
<keyword evidence="10" id="KW-1185">Reference proteome</keyword>
<dbReference type="Pfam" id="PF02518">
    <property type="entry name" value="HATPase_c"/>
    <property type="match status" value="1"/>
</dbReference>
<dbReference type="EC" id="2.7.13.3" evidence="2"/>
<dbReference type="Pfam" id="PF20969">
    <property type="entry name" value="MASE11"/>
    <property type="match status" value="1"/>
</dbReference>
<keyword evidence="3" id="KW-0597">Phosphoprotein</keyword>
<accession>A0A2A2G7C2</accession>
<dbReference type="InterPro" id="IPR036890">
    <property type="entry name" value="HATPase_C_sf"/>
</dbReference>
<feature type="transmembrane region" description="Helical" evidence="7">
    <location>
        <begin position="33"/>
        <end position="57"/>
    </location>
</feature>
<dbReference type="EMBL" id="NSKE01000014">
    <property type="protein sequence ID" value="PAU92745.1"/>
    <property type="molecule type" value="Genomic_DNA"/>
</dbReference>
<dbReference type="Pfam" id="PF00512">
    <property type="entry name" value="HisKA"/>
    <property type="match status" value="1"/>
</dbReference>
<feature type="transmembrane region" description="Helical" evidence="7">
    <location>
        <begin position="136"/>
        <end position="157"/>
    </location>
</feature>
<dbReference type="GO" id="GO:0000155">
    <property type="term" value="F:phosphorelay sensor kinase activity"/>
    <property type="evidence" value="ECO:0007669"/>
    <property type="project" value="InterPro"/>
</dbReference>
<evidence type="ECO:0000256" key="3">
    <source>
        <dbReference type="ARBA" id="ARBA00022553"/>
    </source>
</evidence>